<dbReference type="InterPro" id="IPR000172">
    <property type="entry name" value="GMC_OxRdtase_N"/>
</dbReference>
<dbReference type="AlphaFoldDB" id="A0A5P1RG95"/>
<dbReference type="InterPro" id="IPR012132">
    <property type="entry name" value="GMC_OxRdtase"/>
</dbReference>
<evidence type="ECO:0000256" key="3">
    <source>
        <dbReference type="ARBA" id="ARBA00022630"/>
    </source>
</evidence>
<dbReference type="InterPro" id="IPR007867">
    <property type="entry name" value="GMC_OxRtase_C"/>
</dbReference>
<evidence type="ECO:0000259" key="6">
    <source>
        <dbReference type="PROSITE" id="PS00624"/>
    </source>
</evidence>
<dbReference type="GO" id="GO:0016614">
    <property type="term" value="F:oxidoreductase activity, acting on CH-OH group of donors"/>
    <property type="evidence" value="ECO:0007669"/>
    <property type="project" value="InterPro"/>
</dbReference>
<protein>
    <submittedName>
        <fullName evidence="7">Choline dehydrogenase</fullName>
    </submittedName>
</protein>
<comment type="cofactor">
    <cofactor evidence="1 5">
        <name>FAD</name>
        <dbReference type="ChEBI" id="CHEBI:57692"/>
    </cofactor>
</comment>
<evidence type="ECO:0000256" key="1">
    <source>
        <dbReference type="ARBA" id="ARBA00001974"/>
    </source>
</evidence>
<keyword evidence="3" id="KW-0285">Flavoprotein</keyword>
<dbReference type="PIRSF" id="PIRSF000137">
    <property type="entry name" value="Alcohol_oxidase"/>
    <property type="match status" value="1"/>
</dbReference>
<evidence type="ECO:0000313" key="7">
    <source>
        <dbReference type="EMBL" id="QEQ98245.1"/>
    </source>
</evidence>
<dbReference type="KEGG" id="ncu:F0U83_16840"/>
<keyword evidence="4 5" id="KW-0274">FAD</keyword>
<dbReference type="PANTHER" id="PTHR11552">
    <property type="entry name" value="GLUCOSE-METHANOL-CHOLINE GMC OXIDOREDUCTASE"/>
    <property type="match status" value="1"/>
</dbReference>
<dbReference type="Gene3D" id="3.50.50.60">
    <property type="entry name" value="FAD/NAD(P)-binding domain"/>
    <property type="match status" value="1"/>
</dbReference>
<evidence type="ECO:0000256" key="5">
    <source>
        <dbReference type="PIRSR" id="PIRSR000137-2"/>
    </source>
</evidence>
<feature type="domain" description="Glucose-methanol-choline oxidoreductase N-terminal" evidence="6">
    <location>
        <begin position="257"/>
        <end position="271"/>
    </location>
</feature>
<comment type="similarity">
    <text evidence="2">Belongs to the GMC oxidoreductase family.</text>
</comment>
<reference evidence="7 8" key="1">
    <citation type="journal article" date="2019" name="Biochem. Eng. J.">
        <title>Metabolic engineering of the marine bacteria Neptunomonas concharum for the production of acetoin and meso-2,3-butanediol from acetate.</title>
        <authorList>
            <person name="Li W."/>
            <person name="Pu N."/>
            <person name="Liu C.-X."/>
            <person name="Yuan Q.-P."/>
            <person name="Li Z.-J."/>
        </authorList>
    </citation>
    <scope>NUCLEOTIDE SEQUENCE [LARGE SCALE GENOMIC DNA]</scope>
    <source>
        <strain evidence="7 8">JCM17730</strain>
    </source>
</reference>
<dbReference type="PROSITE" id="PS00624">
    <property type="entry name" value="GMC_OXRED_2"/>
    <property type="match status" value="1"/>
</dbReference>
<dbReference type="InterPro" id="IPR036188">
    <property type="entry name" value="FAD/NAD-bd_sf"/>
</dbReference>
<evidence type="ECO:0000256" key="4">
    <source>
        <dbReference type="ARBA" id="ARBA00022827"/>
    </source>
</evidence>
<dbReference type="SUPFAM" id="SSF51905">
    <property type="entry name" value="FAD/NAD(P)-binding domain"/>
    <property type="match status" value="1"/>
</dbReference>
<dbReference type="RefSeq" id="WP_138985901.1">
    <property type="nucleotide sequence ID" value="NZ_CP043869.1"/>
</dbReference>
<evidence type="ECO:0000313" key="8">
    <source>
        <dbReference type="Proteomes" id="UP000324760"/>
    </source>
</evidence>
<dbReference type="GO" id="GO:0050660">
    <property type="term" value="F:flavin adenine dinucleotide binding"/>
    <property type="evidence" value="ECO:0007669"/>
    <property type="project" value="InterPro"/>
</dbReference>
<evidence type="ECO:0000256" key="2">
    <source>
        <dbReference type="ARBA" id="ARBA00010790"/>
    </source>
</evidence>
<dbReference type="Pfam" id="PF05199">
    <property type="entry name" value="GMC_oxred_C"/>
    <property type="match status" value="1"/>
</dbReference>
<dbReference type="OrthoDB" id="9785276at2"/>
<proteinExistence type="inferred from homology"/>
<dbReference type="PANTHER" id="PTHR11552:SF147">
    <property type="entry name" value="CHOLINE DEHYDROGENASE, MITOCHONDRIAL"/>
    <property type="match status" value="1"/>
</dbReference>
<dbReference type="Gene3D" id="3.30.560.10">
    <property type="entry name" value="Glucose Oxidase, domain 3"/>
    <property type="match status" value="1"/>
</dbReference>
<dbReference type="EMBL" id="CP043869">
    <property type="protein sequence ID" value="QEQ98245.1"/>
    <property type="molecule type" value="Genomic_DNA"/>
</dbReference>
<sequence>MYPCEYQADYIIVGGGSAGCVMANRLSADPNNQVLLLEAGGTDSYPWIHIPIGYIYTMNNPRTDWCFKTEPDKGLNGRALNYPRGKVLGGCSSINGMIYMRGQKQDYDHWASLGNEGWSWDDVLPYFLKSEDHYQGASPMHGAGGEWRVDQQRLSWVILDKFRSAAAQTGIPSIEDFNTGDNEGFSYFQVNQKNGQRWSTARGFLQPVKNRPNLTVITHAHADRLHLEGKKVKGIAFDIKGIPSYAKARKEIILAAGAVASPAILERSGIGHPDYLREKGIHVLHPLPGVGENLQDHLQVRAVFKVSNATTLNEQANSLVGKVKMAWNYAIHRRGPLAMAPSQLGGFAKSSTHYETANLEYHIQPLSCDKLGDPLHPFPAITASVCNLRPKSRGSVHIRSIDPYDHPVIQPNYLSHPEDQQVAADALKLTRRICQADALQPFKPEEFKPGIDIQSDEALIKAAGDIATTIFHPVGTCRMGQDDNAVVDHQLKVRGLSGIRIVDASVMPTITSGNTNSPTVMIAEKASDMILNP</sequence>
<dbReference type="SUPFAM" id="SSF54373">
    <property type="entry name" value="FAD-linked reductases, C-terminal domain"/>
    <property type="match status" value="1"/>
</dbReference>
<dbReference type="Pfam" id="PF00732">
    <property type="entry name" value="GMC_oxred_N"/>
    <property type="match status" value="1"/>
</dbReference>
<dbReference type="Proteomes" id="UP000324760">
    <property type="component" value="Chromosome"/>
</dbReference>
<feature type="binding site" evidence="5">
    <location>
        <position position="87"/>
    </location>
    <ligand>
        <name>FAD</name>
        <dbReference type="ChEBI" id="CHEBI:57692"/>
    </ligand>
</feature>
<keyword evidence="8" id="KW-1185">Reference proteome</keyword>
<gene>
    <name evidence="7" type="ORF">F0U83_16840</name>
</gene>
<accession>A0A5P1RG95</accession>
<name>A0A5P1RG95_9GAMM</name>
<organism evidence="7 8">
    <name type="scientific">Neptunomonas concharum</name>
    <dbReference type="NCBI Taxonomy" id="1031538"/>
    <lineage>
        <taxon>Bacteria</taxon>
        <taxon>Pseudomonadati</taxon>
        <taxon>Pseudomonadota</taxon>
        <taxon>Gammaproteobacteria</taxon>
        <taxon>Oceanospirillales</taxon>
        <taxon>Oceanospirillaceae</taxon>
        <taxon>Neptunomonas</taxon>
    </lineage>
</organism>